<gene>
    <name evidence="2" type="ORF">LSAT_V11C500289820</name>
</gene>
<evidence type="ECO:0000313" key="2">
    <source>
        <dbReference type="EMBL" id="KAJ0204506.1"/>
    </source>
</evidence>
<sequence length="148" mass="16727">MSNVRCCSSLDDLPAEILTRIIVMLGSESAKDIISTIICSKKMYAAGEEIDVFKEVSLHMFEGMSPKDLKVDLFIHKYASYKNSYPMYRQGVEECFFKGNFDLGMSLLYDEGDKDHLETIYLLGMICISRGPHGCDEGMYSTYITLSI</sequence>
<dbReference type="Proteomes" id="UP000235145">
    <property type="component" value="Unassembled WGS sequence"/>
</dbReference>
<dbReference type="Pfam" id="PF23310">
    <property type="entry name" value="TPR_27"/>
    <property type="match status" value="1"/>
</dbReference>
<dbReference type="InterPro" id="IPR057136">
    <property type="entry name" value="At2g35280_TPR_dom"/>
</dbReference>
<dbReference type="PANTHER" id="PTHR33784">
    <property type="entry name" value="OS05G0482100 PROTEIN"/>
    <property type="match status" value="1"/>
</dbReference>
<proteinExistence type="predicted"/>
<organism evidence="2 3">
    <name type="scientific">Lactuca sativa</name>
    <name type="common">Garden lettuce</name>
    <dbReference type="NCBI Taxonomy" id="4236"/>
    <lineage>
        <taxon>Eukaryota</taxon>
        <taxon>Viridiplantae</taxon>
        <taxon>Streptophyta</taxon>
        <taxon>Embryophyta</taxon>
        <taxon>Tracheophyta</taxon>
        <taxon>Spermatophyta</taxon>
        <taxon>Magnoliopsida</taxon>
        <taxon>eudicotyledons</taxon>
        <taxon>Gunneridae</taxon>
        <taxon>Pentapetalae</taxon>
        <taxon>asterids</taxon>
        <taxon>campanulids</taxon>
        <taxon>Asterales</taxon>
        <taxon>Asteraceae</taxon>
        <taxon>Cichorioideae</taxon>
        <taxon>Cichorieae</taxon>
        <taxon>Lactucinae</taxon>
        <taxon>Lactuca</taxon>
    </lineage>
</organism>
<accession>A0A9R1VGW1</accession>
<reference evidence="2 3" key="1">
    <citation type="journal article" date="2017" name="Nat. Commun.">
        <title>Genome assembly with in vitro proximity ligation data and whole-genome triplication in lettuce.</title>
        <authorList>
            <person name="Reyes-Chin-Wo S."/>
            <person name="Wang Z."/>
            <person name="Yang X."/>
            <person name="Kozik A."/>
            <person name="Arikit S."/>
            <person name="Song C."/>
            <person name="Xia L."/>
            <person name="Froenicke L."/>
            <person name="Lavelle D.O."/>
            <person name="Truco M.J."/>
            <person name="Xia R."/>
            <person name="Zhu S."/>
            <person name="Xu C."/>
            <person name="Xu H."/>
            <person name="Xu X."/>
            <person name="Cox K."/>
            <person name="Korf I."/>
            <person name="Meyers B.C."/>
            <person name="Michelmore R.W."/>
        </authorList>
    </citation>
    <scope>NUCLEOTIDE SEQUENCE [LARGE SCALE GENOMIC DNA]</scope>
    <source>
        <strain evidence="3">cv. Salinas</strain>
        <tissue evidence="2">Seedlings</tissue>
    </source>
</reference>
<evidence type="ECO:0000313" key="3">
    <source>
        <dbReference type="Proteomes" id="UP000235145"/>
    </source>
</evidence>
<keyword evidence="3" id="KW-1185">Reference proteome</keyword>
<protein>
    <recommendedName>
        <fullName evidence="1">At2g35280-like TPR domain-containing protein</fullName>
    </recommendedName>
</protein>
<name>A0A9R1VGW1_LACSA</name>
<evidence type="ECO:0000259" key="1">
    <source>
        <dbReference type="Pfam" id="PF23310"/>
    </source>
</evidence>
<dbReference type="AlphaFoldDB" id="A0A9R1VGW1"/>
<dbReference type="InterPro" id="IPR040338">
    <property type="entry name" value="At1g67623-like"/>
</dbReference>
<dbReference type="PANTHER" id="PTHR33784:SF10">
    <property type="entry name" value="F-BOX PROTEIN"/>
    <property type="match status" value="1"/>
</dbReference>
<feature type="domain" description="At2g35280-like TPR" evidence="1">
    <location>
        <begin position="68"/>
        <end position="131"/>
    </location>
</feature>
<comment type="caution">
    <text evidence="2">The sequence shown here is derived from an EMBL/GenBank/DDBJ whole genome shotgun (WGS) entry which is preliminary data.</text>
</comment>
<dbReference type="EMBL" id="NBSK02000005">
    <property type="protein sequence ID" value="KAJ0204506.1"/>
    <property type="molecule type" value="Genomic_DNA"/>
</dbReference>